<dbReference type="SMART" id="SM00388">
    <property type="entry name" value="HisKA"/>
    <property type="match status" value="1"/>
</dbReference>
<dbReference type="SUPFAM" id="SSF52172">
    <property type="entry name" value="CheY-like"/>
    <property type="match status" value="1"/>
</dbReference>
<keyword evidence="6" id="KW-0418">Kinase</keyword>
<dbReference type="PANTHER" id="PTHR43547:SF2">
    <property type="entry name" value="HYBRID SIGNAL TRANSDUCTION HISTIDINE KINASE C"/>
    <property type="match status" value="1"/>
</dbReference>
<dbReference type="Gene3D" id="3.40.50.2300">
    <property type="match status" value="3"/>
</dbReference>
<dbReference type="Pfam" id="PF00512">
    <property type="entry name" value="HisKA"/>
    <property type="match status" value="1"/>
</dbReference>
<evidence type="ECO:0000256" key="3">
    <source>
        <dbReference type="ARBA" id="ARBA00022553"/>
    </source>
</evidence>
<comment type="catalytic activity">
    <reaction evidence="1">
        <text>ATP + protein L-histidine = ADP + protein N-phospho-L-histidine.</text>
        <dbReference type="EC" id="2.7.13.3"/>
    </reaction>
</comment>
<dbReference type="Proteomes" id="UP000217334">
    <property type="component" value="Chromosome"/>
</dbReference>
<sequence length="911" mass="103353">MTFRRYHILFLYFALLACLACQRERNSRYVIGVSQCSEDLWRQTMNEELKREVALYQADAEVLIRSVKDDTHKQIADIEWFIEQKVDVLVVSPNESEACTPVIEKAYQQGIPVILVDRKIATESYTAYVGANNYQIGKEAGLYAIGVLKGKGNIAEVRGTKGSTSDAERHKGFVDALKNAPEVQIVAETWGNFLQADAKTQMQQIFQEHPHIDLVFAMNDPMAAGTHEAAMQFNGKIPFIIGVDALQQVGIQNIENSVQDASFIYPTGGEKVIELAMKILHKQPFQRENILNTTVVDKSNVRILQLQTEQIAEKQTKIEDINNQLSESLIQHTNQRMLLYLSITAIVLITVFLLMAIRAYRAKSKTNSELKRQKEQLEIVSKQLEEATQAKLLFFTNISHEFKTPLSLILGPVQTLLAHNSLPKEEQDLLFLIKKNSNRLLHLISEVIEFRSYENNKMQMYFTKGNLKSFLTELNSFFTDPIKQKKLNFQFVAEDTSFEMTFDKEKVEKIYFNLLSNALKFTPQEGSINVSLTKEDLPLPPSKGEVAVLRVFNSGSYIPKDKQNEVFEHFYKINPDSEGSGIGLALVQALVASHNGTISVESTEGEGTTFVIRLPFTQEQVSAKAVYDSNYIETHLDLLPSLPASDEKLKLPTVVPSAPEKPTVLIVEDNEDMRQFIRYILSDSYNLIEAENGEEGFEVAKKHLPDVVISDVMMPKTDGFDLCQLLKTNVATNHIPVILLTAYALDEQKQVGFESGADAYISKPFNVKLLKTRVRKLIENRKKIRESFSNFLLNETKQETLGKVEQQFITDFTQYVENSIANPELNIDEIADALGLSRSNLYRKIKSLTDYSPNELIRTIRVKYAKQLLNSKAKSISEVAYEVGFSSPSYFAKCFKDFYNESPTEYLERIK</sequence>
<dbReference type="InterPro" id="IPR003661">
    <property type="entry name" value="HisK_dim/P_dom"/>
</dbReference>
<dbReference type="InterPro" id="IPR018060">
    <property type="entry name" value="HTH_AraC"/>
</dbReference>
<dbReference type="InterPro" id="IPR025997">
    <property type="entry name" value="SBP_2_dom"/>
</dbReference>
<dbReference type="InterPro" id="IPR001789">
    <property type="entry name" value="Sig_transdc_resp-reg_receiver"/>
</dbReference>
<feature type="domain" description="HTH araC/xylS-type" evidence="15">
    <location>
        <begin position="810"/>
        <end position="909"/>
    </location>
</feature>
<dbReference type="EMBL" id="CP022383">
    <property type="protein sequence ID" value="ATA80330.1"/>
    <property type="molecule type" value="Genomic_DNA"/>
</dbReference>
<dbReference type="PROSITE" id="PS50110">
    <property type="entry name" value="RESPONSE_REGULATORY"/>
    <property type="match status" value="1"/>
</dbReference>
<dbReference type="GO" id="GO:0043565">
    <property type="term" value="F:sequence-specific DNA binding"/>
    <property type="evidence" value="ECO:0007669"/>
    <property type="project" value="InterPro"/>
</dbReference>
<proteinExistence type="predicted"/>
<dbReference type="Pfam" id="PF12833">
    <property type="entry name" value="HTH_18"/>
    <property type="match status" value="1"/>
</dbReference>
<feature type="domain" description="Response regulatory" evidence="17">
    <location>
        <begin position="663"/>
        <end position="778"/>
    </location>
</feature>
<keyword evidence="3 12" id="KW-0597">Phosphoprotein</keyword>
<keyword evidence="14" id="KW-0812">Transmembrane</keyword>
<evidence type="ECO:0000259" key="17">
    <source>
        <dbReference type="PROSITE" id="PS50110"/>
    </source>
</evidence>
<dbReference type="InterPro" id="IPR005467">
    <property type="entry name" value="His_kinase_dom"/>
</dbReference>
<dbReference type="SMART" id="SM00342">
    <property type="entry name" value="HTH_ARAC"/>
    <property type="match status" value="1"/>
</dbReference>
<evidence type="ECO:0000256" key="11">
    <source>
        <dbReference type="ARBA" id="ARBA00023163"/>
    </source>
</evidence>
<dbReference type="SUPFAM" id="SSF47384">
    <property type="entry name" value="Homodimeric domain of signal transducing histidine kinase"/>
    <property type="match status" value="1"/>
</dbReference>
<evidence type="ECO:0000256" key="9">
    <source>
        <dbReference type="ARBA" id="ARBA00023015"/>
    </source>
</evidence>
<dbReference type="Gene3D" id="1.10.10.60">
    <property type="entry name" value="Homeodomain-like"/>
    <property type="match status" value="1"/>
</dbReference>
<dbReference type="PROSITE" id="PS01124">
    <property type="entry name" value="HTH_ARAC_FAMILY_2"/>
    <property type="match status" value="1"/>
</dbReference>
<feature type="coiled-coil region" evidence="13">
    <location>
        <begin position="360"/>
        <end position="390"/>
    </location>
</feature>
<dbReference type="SMART" id="SM00448">
    <property type="entry name" value="REC"/>
    <property type="match status" value="1"/>
</dbReference>
<dbReference type="InterPro" id="IPR004358">
    <property type="entry name" value="Sig_transdc_His_kin-like_C"/>
</dbReference>
<dbReference type="GO" id="GO:0005524">
    <property type="term" value="F:ATP binding"/>
    <property type="evidence" value="ECO:0007669"/>
    <property type="project" value="UniProtKB-KW"/>
</dbReference>
<dbReference type="Gene3D" id="3.30.565.10">
    <property type="entry name" value="Histidine kinase-like ATPase, C-terminal domain"/>
    <property type="match status" value="1"/>
</dbReference>
<dbReference type="SUPFAM" id="SSF53822">
    <property type="entry name" value="Periplasmic binding protein-like I"/>
    <property type="match status" value="1"/>
</dbReference>
<keyword evidence="14" id="KW-1133">Transmembrane helix</keyword>
<dbReference type="InterPro" id="IPR009057">
    <property type="entry name" value="Homeodomain-like_sf"/>
</dbReference>
<dbReference type="InterPro" id="IPR036097">
    <property type="entry name" value="HisK_dim/P_sf"/>
</dbReference>
<feature type="transmembrane region" description="Helical" evidence="14">
    <location>
        <begin position="337"/>
        <end position="357"/>
    </location>
</feature>
<keyword evidence="8" id="KW-0902">Two-component regulatory system</keyword>
<evidence type="ECO:0000256" key="4">
    <source>
        <dbReference type="ARBA" id="ARBA00022679"/>
    </source>
</evidence>
<feature type="modified residue" description="4-aspartylphosphate" evidence="12">
    <location>
        <position position="711"/>
    </location>
</feature>
<dbReference type="Pfam" id="PF00072">
    <property type="entry name" value="Response_reg"/>
    <property type="match status" value="1"/>
</dbReference>
<dbReference type="PANTHER" id="PTHR43547">
    <property type="entry name" value="TWO-COMPONENT HISTIDINE KINASE"/>
    <property type="match status" value="1"/>
</dbReference>
<evidence type="ECO:0000256" key="2">
    <source>
        <dbReference type="ARBA" id="ARBA00012438"/>
    </source>
</evidence>
<feature type="domain" description="Histidine kinase" evidence="16">
    <location>
        <begin position="397"/>
        <end position="618"/>
    </location>
</feature>
<accession>A0A250F5A8</accession>
<dbReference type="GO" id="GO:0003700">
    <property type="term" value="F:DNA-binding transcription factor activity"/>
    <property type="evidence" value="ECO:0007669"/>
    <property type="project" value="InterPro"/>
</dbReference>
<dbReference type="AlphaFoldDB" id="A0A250F5A8"/>
<organism evidence="18 19">
    <name type="scientific">Capnocytophaga sputigena</name>
    <dbReference type="NCBI Taxonomy" id="1019"/>
    <lineage>
        <taxon>Bacteria</taxon>
        <taxon>Pseudomonadati</taxon>
        <taxon>Bacteroidota</taxon>
        <taxon>Flavobacteriia</taxon>
        <taxon>Flavobacteriales</taxon>
        <taxon>Flavobacteriaceae</taxon>
        <taxon>Capnocytophaga</taxon>
    </lineage>
</organism>
<keyword evidence="10" id="KW-0238">DNA-binding</keyword>
<dbReference type="PROSITE" id="PS50109">
    <property type="entry name" value="HIS_KIN"/>
    <property type="match status" value="1"/>
</dbReference>
<dbReference type="Pfam" id="PF02518">
    <property type="entry name" value="HATPase_c"/>
    <property type="match status" value="1"/>
</dbReference>
<dbReference type="PRINTS" id="PR00344">
    <property type="entry name" value="BCTRLSENSOR"/>
</dbReference>
<dbReference type="InterPro" id="IPR018062">
    <property type="entry name" value="HTH_AraC-typ_CS"/>
</dbReference>
<dbReference type="Pfam" id="PF13407">
    <property type="entry name" value="Peripla_BP_4"/>
    <property type="match status" value="1"/>
</dbReference>
<keyword evidence="14" id="KW-0472">Membrane</keyword>
<dbReference type="CDD" id="cd00082">
    <property type="entry name" value="HisKA"/>
    <property type="match status" value="1"/>
</dbReference>
<gene>
    <name evidence="18" type="ORF">CGC59_11860</name>
</gene>
<evidence type="ECO:0000256" key="8">
    <source>
        <dbReference type="ARBA" id="ARBA00023012"/>
    </source>
</evidence>
<dbReference type="Gene3D" id="1.10.287.130">
    <property type="match status" value="1"/>
</dbReference>
<keyword evidence="7" id="KW-0067">ATP-binding</keyword>
<keyword evidence="13" id="KW-0175">Coiled coil</keyword>
<evidence type="ECO:0000313" key="19">
    <source>
        <dbReference type="Proteomes" id="UP000217334"/>
    </source>
</evidence>
<dbReference type="InterPro" id="IPR028082">
    <property type="entry name" value="Peripla_BP_I"/>
</dbReference>
<name>A0A250F5A8_CAPSP</name>
<evidence type="ECO:0000259" key="15">
    <source>
        <dbReference type="PROSITE" id="PS01124"/>
    </source>
</evidence>
<dbReference type="PROSITE" id="PS00041">
    <property type="entry name" value="HTH_ARAC_FAMILY_1"/>
    <property type="match status" value="1"/>
</dbReference>
<keyword evidence="4" id="KW-0808">Transferase</keyword>
<dbReference type="CDD" id="cd06308">
    <property type="entry name" value="PBP1_sensor_kinase-like"/>
    <property type="match status" value="1"/>
</dbReference>
<evidence type="ECO:0000256" key="13">
    <source>
        <dbReference type="SAM" id="Coils"/>
    </source>
</evidence>
<dbReference type="SUPFAM" id="SSF55874">
    <property type="entry name" value="ATPase domain of HSP90 chaperone/DNA topoisomerase II/histidine kinase"/>
    <property type="match status" value="1"/>
</dbReference>
<evidence type="ECO:0000256" key="10">
    <source>
        <dbReference type="ARBA" id="ARBA00023125"/>
    </source>
</evidence>
<dbReference type="InterPro" id="IPR036890">
    <property type="entry name" value="HATPase_C_sf"/>
</dbReference>
<dbReference type="PROSITE" id="PS51257">
    <property type="entry name" value="PROKAR_LIPOPROTEIN"/>
    <property type="match status" value="1"/>
</dbReference>
<keyword evidence="5" id="KW-0547">Nucleotide-binding</keyword>
<dbReference type="SMART" id="SM00387">
    <property type="entry name" value="HATPase_c"/>
    <property type="match status" value="1"/>
</dbReference>
<evidence type="ECO:0000256" key="14">
    <source>
        <dbReference type="SAM" id="Phobius"/>
    </source>
</evidence>
<feature type="coiled-coil region" evidence="13">
    <location>
        <begin position="304"/>
        <end position="331"/>
    </location>
</feature>
<evidence type="ECO:0000256" key="6">
    <source>
        <dbReference type="ARBA" id="ARBA00022777"/>
    </source>
</evidence>
<evidence type="ECO:0000256" key="5">
    <source>
        <dbReference type="ARBA" id="ARBA00022741"/>
    </source>
</evidence>
<evidence type="ECO:0000256" key="7">
    <source>
        <dbReference type="ARBA" id="ARBA00022840"/>
    </source>
</evidence>
<evidence type="ECO:0000256" key="1">
    <source>
        <dbReference type="ARBA" id="ARBA00000085"/>
    </source>
</evidence>
<dbReference type="SUPFAM" id="SSF46689">
    <property type="entry name" value="Homeodomain-like"/>
    <property type="match status" value="1"/>
</dbReference>
<dbReference type="EC" id="2.7.13.3" evidence="2"/>
<dbReference type="GO" id="GO:0000155">
    <property type="term" value="F:phosphorelay sensor kinase activity"/>
    <property type="evidence" value="ECO:0007669"/>
    <property type="project" value="InterPro"/>
</dbReference>
<keyword evidence="11" id="KW-0804">Transcription</keyword>
<dbReference type="RefSeq" id="WP_095902079.1">
    <property type="nucleotide sequence ID" value="NZ_CP022383.1"/>
</dbReference>
<dbReference type="InterPro" id="IPR011006">
    <property type="entry name" value="CheY-like_superfamily"/>
</dbReference>
<evidence type="ECO:0000259" key="16">
    <source>
        <dbReference type="PROSITE" id="PS50109"/>
    </source>
</evidence>
<dbReference type="InterPro" id="IPR003594">
    <property type="entry name" value="HATPase_dom"/>
</dbReference>
<dbReference type="FunFam" id="3.30.565.10:FF:000037">
    <property type="entry name" value="Hybrid sensor histidine kinase/response regulator"/>
    <property type="match status" value="1"/>
</dbReference>
<keyword evidence="9" id="KW-0805">Transcription regulation</keyword>
<evidence type="ECO:0000313" key="18">
    <source>
        <dbReference type="EMBL" id="ATA80330.1"/>
    </source>
</evidence>
<dbReference type="Gene3D" id="6.10.250.850">
    <property type="match status" value="1"/>
</dbReference>
<reference evidence="19" key="1">
    <citation type="submission" date="2017-06" db="EMBL/GenBank/DDBJ databases">
        <title>Capnocytophaga spp. assemblies.</title>
        <authorList>
            <person name="Gulvik C.A."/>
        </authorList>
    </citation>
    <scope>NUCLEOTIDE SEQUENCE [LARGE SCALE GENOMIC DNA]</scope>
    <source>
        <strain evidence="19">H4486</strain>
    </source>
</reference>
<protein>
    <recommendedName>
        <fullName evidence="2">histidine kinase</fullName>
        <ecNumber evidence="2">2.7.13.3</ecNumber>
    </recommendedName>
</protein>
<dbReference type="FunFam" id="3.40.50.2300:FF:000138">
    <property type="entry name" value="Two-component system sensor histidine kinase/response regulator"/>
    <property type="match status" value="1"/>
</dbReference>
<evidence type="ECO:0000256" key="12">
    <source>
        <dbReference type="PROSITE-ProRule" id="PRU00169"/>
    </source>
</evidence>